<organism evidence="1 2">
    <name type="scientific">Elysia marginata</name>
    <dbReference type="NCBI Taxonomy" id="1093978"/>
    <lineage>
        <taxon>Eukaryota</taxon>
        <taxon>Metazoa</taxon>
        <taxon>Spiralia</taxon>
        <taxon>Lophotrochozoa</taxon>
        <taxon>Mollusca</taxon>
        <taxon>Gastropoda</taxon>
        <taxon>Heterobranchia</taxon>
        <taxon>Euthyneura</taxon>
        <taxon>Panpulmonata</taxon>
        <taxon>Sacoglossa</taxon>
        <taxon>Placobranchoidea</taxon>
        <taxon>Plakobranchidae</taxon>
        <taxon>Elysia</taxon>
    </lineage>
</organism>
<evidence type="ECO:0000313" key="2">
    <source>
        <dbReference type="Proteomes" id="UP000762676"/>
    </source>
</evidence>
<proteinExistence type="predicted"/>
<name>A0AAV4FRN4_9GAST</name>
<evidence type="ECO:0000313" key="1">
    <source>
        <dbReference type="EMBL" id="GFR75992.1"/>
    </source>
</evidence>
<gene>
    <name evidence="1" type="ORF">ElyMa_005789400</name>
</gene>
<protein>
    <submittedName>
        <fullName evidence="1">Uncharacterized protein</fullName>
    </submittedName>
</protein>
<comment type="caution">
    <text evidence="1">The sequence shown here is derived from an EMBL/GenBank/DDBJ whole genome shotgun (WGS) entry which is preliminary data.</text>
</comment>
<accession>A0AAV4FRN4</accession>
<keyword evidence="2" id="KW-1185">Reference proteome</keyword>
<reference evidence="1 2" key="1">
    <citation type="journal article" date="2021" name="Elife">
        <title>Chloroplast acquisition without the gene transfer in kleptoplastic sea slugs, Plakobranchus ocellatus.</title>
        <authorList>
            <person name="Maeda T."/>
            <person name="Takahashi S."/>
            <person name="Yoshida T."/>
            <person name="Shimamura S."/>
            <person name="Takaki Y."/>
            <person name="Nagai Y."/>
            <person name="Toyoda A."/>
            <person name="Suzuki Y."/>
            <person name="Arimoto A."/>
            <person name="Ishii H."/>
            <person name="Satoh N."/>
            <person name="Nishiyama T."/>
            <person name="Hasebe M."/>
            <person name="Maruyama T."/>
            <person name="Minagawa J."/>
            <person name="Obokata J."/>
            <person name="Shigenobu S."/>
        </authorList>
    </citation>
    <scope>NUCLEOTIDE SEQUENCE [LARGE SCALE GENOMIC DNA]</scope>
</reference>
<dbReference type="EMBL" id="BMAT01011622">
    <property type="protein sequence ID" value="GFR75992.1"/>
    <property type="molecule type" value="Genomic_DNA"/>
</dbReference>
<dbReference type="Proteomes" id="UP000762676">
    <property type="component" value="Unassembled WGS sequence"/>
</dbReference>
<dbReference type="AlphaFoldDB" id="A0AAV4FRN4"/>
<sequence length="216" mass="24004">MASGYYYCVPHPLPLLKSHDELVDTGLKINAHSNLFRVLLRWMNDECTRLAALSTPTQKPKSFDRSAKPLASRLPAEYVDDLEALLSQAKSPRVLVVALKDGPTTALVDATKRYESVALSFFVQSVQQINPTAGILYEMIGQPPAHGKGTFVDCETSNCCFRHVVVRLVEANKRDGSTHTLALNVRPHECSSNNPGKYPVDTMMKWLQCSPVDYLK</sequence>